<gene>
    <name evidence="2" type="ORF">PFICI_14760</name>
</gene>
<dbReference type="Proteomes" id="UP000030651">
    <property type="component" value="Unassembled WGS sequence"/>
</dbReference>
<dbReference type="PANTHER" id="PTHR36978:SF3">
    <property type="entry name" value="P-LOOP CONTAINING NUCLEOSIDE TRIPHOSPHATE HYDROLASE PROTEIN"/>
    <property type="match status" value="1"/>
</dbReference>
<dbReference type="RefSeq" id="XP_007841532.1">
    <property type="nucleotide sequence ID" value="XM_007843341.1"/>
</dbReference>
<sequence>MGGTASKPDYTRNFEVLGAGFSRTGTLSLQIALEKLLQGPVVHGATGLLTRPESFIKNWVLITRAKADGDRELSLKLLRENMAGFVGGTDVPIVCVVPELVDLYPDMKVVLVTRDPDTWWRSFGNILDMSTAWYIPVLASISPTLRWWIPFYVEWKRNASDLIREAGGQPGVFGPQLLVAHEEMVKRTVPPERLLIMKLSDGWEPLCKFLGKPIPDEPFPRVNDISAAEKVASGVVVRLLGMWLAAFSVAGGVIYLTLKAYR</sequence>
<dbReference type="KEGG" id="pfy:PFICI_14760"/>
<feature type="transmembrane region" description="Helical" evidence="1">
    <location>
        <begin position="235"/>
        <end position="258"/>
    </location>
</feature>
<evidence type="ECO:0000313" key="2">
    <source>
        <dbReference type="EMBL" id="ETS73814.1"/>
    </source>
</evidence>
<dbReference type="EMBL" id="KI912121">
    <property type="protein sequence ID" value="ETS73814.1"/>
    <property type="molecule type" value="Genomic_DNA"/>
</dbReference>
<protein>
    <recommendedName>
        <fullName evidence="4">NAD dependent epimerase/dehydratase</fullName>
    </recommendedName>
</protein>
<evidence type="ECO:0000313" key="3">
    <source>
        <dbReference type="Proteomes" id="UP000030651"/>
    </source>
</evidence>
<dbReference type="SUPFAM" id="SSF52540">
    <property type="entry name" value="P-loop containing nucleoside triphosphate hydrolases"/>
    <property type="match status" value="1"/>
</dbReference>
<dbReference type="HOGENOM" id="CLU_061199_2_1_1"/>
<dbReference type="InterPro" id="IPR040632">
    <property type="entry name" value="Sulfotransfer_4"/>
</dbReference>
<accession>W3WJ75</accession>
<reference evidence="3" key="1">
    <citation type="journal article" date="2015" name="BMC Genomics">
        <title>Genomic and transcriptomic analysis of the endophytic fungus Pestalotiopsis fici reveals its lifestyle and high potential for synthesis of natural products.</title>
        <authorList>
            <person name="Wang X."/>
            <person name="Zhang X."/>
            <person name="Liu L."/>
            <person name="Xiang M."/>
            <person name="Wang W."/>
            <person name="Sun X."/>
            <person name="Che Y."/>
            <person name="Guo L."/>
            <person name="Liu G."/>
            <person name="Guo L."/>
            <person name="Wang C."/>
            <person name="Yin W.B."/>
            <person name="Stadler M."/>
            <person name="Zhang X."/>
            <person name="Liu X."/>
        </authorList>
    </citation>
    <scope>NUCLEOTIDE SEQUENCE [LARGE SCALE GENOMIC DNA]</scope>
    <source>
        <strain evidence="3">W106-1 / CGMCC3.15140</strain>
    </source>
</reference>
<keyword evidence="3" id="KW-1185">Reference proteome</keyword>
<keyword evidence="1" id="KW-0812">Transmembrane</keyword>
<dbReference type="OMA" id="HFMTFIS"/>
<dbReference type="OrthoDB" id="408152at2759"/>
<evidence type="ECO:0000256" key="1">
    <source>
        <dbReference type="SAM" id="Phobius"/>
    </source>
</evidence>
<proteinExistence type="predicted"/>
<dbReference type="AlphaFoldDB" id="W3WJ75"/>
<dbReference type="GeneID" id="19279773"/>
<evidence type="ECO:0008006" key="4">
    <source>
        <dbReference type="Google" id="ProtNLM"/>
    </source>
</evidence>
<name>W3WJ75_PESFW</name>
<dbReference type="Pfam" id="PF17784">
    <property type="entry name" value="Sulfotransfer_4"/>
    <property type="match status" value="1"/>
</dbReference>
<dbReference type="STRING" id="1229662.W3WJ75"/>
<dbReference type="PANTHER" id="PTHR36978">
    <property type="entry name" value="P-LOOP CONTAINING NUCLEOTIDE TRIPHOSPHATE HYDROLASE"/>
    <property type="match status" value="1"/>
</dbReference>
<keyword evidence="1" id="KW-0472">Membrane</keyword>
<keyword evidence="1" id="KW-1133">Transmembrane helix</keyword>
<organism evidence="2 3">
    <name type="scientific">Pestalotiopsis fici (strain W106-1 / CGMCC3.15140)</name>
    <dbReference type="NCBI Taxonomy" id="1229662"/>
    <lineage>
        <taxon>Eukaryota</taxon>
        <taxon>Fungi</taxon>
        <taxon>Dikarya</taxon>
        <taxon>Ascomycota</taxon>
        <taxon>Pezizomycotina</taxon>
        <taxon>Sordariomycetes</taxon>
        <taxon>Xylariomycetidae</taxon>
        <taxon>Amphisphaeriales</taxon>
        <taxon>Sporocadaceae</taxon>
        <taxon>Pestalotiopsis</taxon>
    </lineage>
</organism>
<dbReference type="eggNOG" id="ENOG502RY15">
    <property type="taxonomic scope" value="Eukaryota"/>
</dbReference>
<dbReference type="Gene3D" id="3.40.50.300">
    <property type="entry name" value="P-loop containing nucleotide triphosphate hydrolases"/>
    <property type="match status" value="1"/>
</dbReference>
<dbReference type="InterPro" id="IPR027417">
    <property type="entry name" value="P-loop_NTPase"/>
</dbReference>
<dbReference type="InParanoid" id="W3WJ75"/>